<dbReference type="GO" id="GO:0003676">
    <property type="term" value="F:nucleic acid binding"/>
    <property type="evidence" value="ECO:0007669"/>
    <property type="project" value="InterPro"/>
</dbReference>
<protein>
    <submittedName>
        <fullName evidence="2">Transposable element Tc1 transposase</fullName>
    </submittedName>
</protein>
<dbReference type="AlphaFoldDB" id="A0A1I7WQC2"/>
<evidence type="ECO:0000313" key="1">
    <source>
        <dbReference type="Proteomes" id="UP000095283"/>
    </source>
</evidence>
<sequence length="120" mass="13692">MTVKKGQFCVQRRIGRLASLESVGLVALVLQKLRCRECWTSVIFSDEKKFNLDVPDGCHSYWRDLRKEPRHFSIRNFGGGSVMVWSAFSAMGLVDLAFVSTKMNSADYQDVLGHPTYYVH</sequence>
<reference evidence="2" key="1">
    <citation type="submission" date="2016-11" db="UniProtKB">
        <authorList>
            <consortium name="WormBaseParasite"/>
        </authorList>
    </citation>
    <scope>IDENTIFICATION</scope>
</reference>
<accession>A0A1I7WQC2</accession>
<organism evidence="1 2">
    <name type="scientific">Heterorhabditis bacteriophora</name>
    <name type="common">Entomopathogenic nematode worm</name>
    <dbReference type="NCBI Taxonomy" id="37862"/>
    <lineage>
        <taxon>Eukaryota</taxon>
        <taxon>Metazoa</taxon>
        <taxon>Ecdysozoa</taxon>
        <taxon>Nematoda</taxon>
        <taxon>Chromadorea</taxon>
        <taxon>Rhabditida</taxon>
        <taxon>Rhabditina</taxon>
        <taxon>Rhabditomorpha</taxon>
        <taxon>Strongyloidea</taxon>
        <taxon>Heterorhabditidae</taxon>
        <taxon>Heterorhabditis</taxon>
    </lineage>
</organism>
<evidence type="ECO:0000313" key="2">
    <source>
        <dbReference type="WBParaSite" id="Hba_07291"/>
    </source>
</evidence>
<dbReference type="WBParaSite" id="Hba_07291">
    <property type="protein sequence ID" value="Hba_07291"/>
    <property type="gene ID" value="Hba_07291"/>
</dbReference>
<proteinExistence type="predicted"/>
<dbReference type="Gene3D" id="3.30.420.10">
    <property type="entry name" value="Ribonuclease H-like superfamily/Ribonuclease H"/>
    <property type="match status" value="1"/>
</dbReference>
<keyword evidence="1" id="KW-1185">Reference proteome</keyword>
<dbReference type="Proteomes" id="UP000095283">
    <property type="component" value="Unplaced"/>
</dbReference>
<name>A0A1I7WQC2_HETBA</name>
<dbReference type="InterPro" id="IPR036397">
    <property type="entry name" value="RNaseH_sf"/>
</dbReference>